<dbReference type="GO" id="GO:0003676">
    <property type="term" value="F:nucleic acid binding"/>
    <property type="evidence" value="ECO:0007669"/>
    <property type="project" value="InterPro"/>
</dbReference>
<dbReference type="AlphaFoldDB" id="L8H2G2"/>
<dbReference type="GeneID" id="14920500"/>
<dbReference type="InterPro" id="IPR036397">
    <property type="entry name" value="RNaseH_sf"/>
</dbReference>
<dbReference type="KEGG" id="acan:ACA1_199570"/>
<dbReference type="Gene3D" id="3.30.420.10">
    <property type="entry name" value="Ribonuclease H-like superfamily/Ribonuclease H"/>
    <property type="match status" value="1"/>
</dbReference>
<evidence type="ECO:0000313" key="2">
    <source>
        <dbReference type="Proteomes" id="UP000011083"/>
    </source>
</evidence>
<dbReference type="RefSeq" id="XP_004341766.1">
    <property type="nucleotide sequence ID" value="XM_004341718.1"/>
</dbReference>
<evidence type="ECO:0000313" key="1">
    <source>
        <dbReference type="EMBL" id="ELR19674.1"/>
    </source>
</evidence>
<dbReference type="EMBL" id="KB007932">
    <property type="protein sequence ID" value="ELR19674.1"/>
    <property type="molecule type" value="Genomic_DNA"/>
</dbReference>
<accession>L8H2G2</accession>
<keyword evidence="2" id="KW-1185">Reference proteome</keyword>
<sequence length="360" mass="40215">MHRTLIKDEEKTDYHYHYPTDTISVFMDGLCTGLSAAGSITLRYRGHSHFMPKGHNIMVVTDSKAAIDIIRHYHSWGPSKQQQHMARQVTLRIHSLIKAIKAEFGKSVTFQHIYSHIKDKKTKAQAQGSEAVQALNHKLELLENALHGDLSRWTDANDEADKLANEGHNQPPLFDRWAIYSQANPVTLFDGRGVEVGGNVRKRALAHHSQNWRVLQSGKPARGLLLRDADTDYKTTHAALSPKAGTTQSRLSDFLHKARKRRAHPFLPQCPFNKDIMQGTASDVRDMITAEATANTNSALKKSLDFYGVKNKKALIHRIAVRIAKGTRPPPVTDASPASQPHATGVQHTLPLLLYDATFI</sequence>
<protein>
    <submittedName>
        <fullName evidence="1">Uncharacterized protein</fullName>
    </submittedName>
</protein>
<gene>
    <name evidence="1" type="ORF">ACA1_199570</name>
</gene>
<dbReference type="Proteomes" id="UP000011083">
    <property type="component" value="Unassembled WGS sequence"/>
</dbReference>
<organism evidence="1 2">
    <name type="scientific">Acanthamoeba castellanii (strain ATCC 30010 / Neff)</name>
    <dbReference type="NCBI Taxonomy" id="1257118"/>
    <lineage>
        <taxon>Eukaryota</taxon>
        <taxon>Amoebozoa</taxon>
        <taxon>Discosea</taxon>
        <taxon>Longamoebia</taxon>
        <taxon>Centramoebida</taxon>
        <taxon>Acanthamoebidae</taxon>
        <taxon>Acanthamoeba</taxon>
    </lineage>
</organism>
<proteinExistence type="predicted"/>
<reference evidence="1 2" key="1">
    <citation type="journal article" date="2013" name="Genome Biol.">
        <title>Genome of Acanthamoeba castellanii highlights extensive lateral gene transfer and early evolution of tyrosine kinase signaling.</title>
        <authorList>
            <person name="Clarke M."/>
            <person name="Lohan A.J."/>
            <person name="Liu B."/>
            <person name="Lagkouvardos I."/>
            <person name="Roy S."/>
            <person name="Zafar N."/>
            <person name="Bertelli C."/>
            <person name="Schilde C."/>
            <person name="Kianianmomeni A."/>
            <person name="Burglin T.R."/>
            <person name="Frech C."/>
            <person name="Turcotte B."/>
            <person name="Kopec K.O."/>
            <person name="Synnott J.M."/>
            <person name="Choo C."/>
            <person name="Paponov I."/>
            <person name="Finkler A."/>
            <person name="Soon Heng Tan C."/>
            <person name="Hutchins A.P."/>
            <person name="Weinmeier T."/>
            <person name="Rattei T."/>
            <person name="Chu J.S."/>
            <person name="Gimenez G."/>
            <person name="Irimia M."/>
            <person name="Rigden D.J."/>
            <person name="Fitzpatrick D.A."/>
            <person name="Lorenzo-Morales J."/>
            <person name="Bateman A."/>
            <person name="Chiu C.H."/>
            <person name="Tang P."/>
            <person name="Hegemann P."/>
            <person name="Fromm H."/>
            <person name="Raoult D."/>
            <person name="Greub G."/>
            <person name="Miranda-Saavedra D."/>
            <person name="Chen N."/>
            <person name="Nash P."/>
            <person name="Ginger M.L."/>
            <person name="Horn M."/>
            <person name="Schaap P."/>
            <person name="Caler L."/>
            <person name="Loftus B."/>
        </authorList>
    </citation>
    <scope>NUCLEOTIDE SEQUENCE [LARGE SCALE GENOMIC DNA]</scope>
    <source>
        <strain evidence="1 2">Neff</strain>
    </source>
</reference>
<name>L8H2G2_ACACF</name>
<dbReference type="VEuPathDB" id="AmoebaDB:ACA1_199570"/>